<proteinExistence type="predicted"/>
<dbReference type="EMBL" id="JAUUTY010000002">
    <property type="protein sequence ID" value="KAK1687059.1"/>
    <property type="molecule type" value="Genomic_DNA"/>
</dbReference>
<keyword evidence="2" id="KW-0472">Membrane</keyword>
<keyword evidence="1" id="KW-0808">Transferase</keyword>
<dbReference type="GO" id="GO:0016757">
    <property type="term" value="F:glycosyltransferase activity"/>
    <property type="evidence" value="ECO:0007669"/>
    <property type="project" value="UniProtKB-KW"/>
</dbReference>
<dbReference type="Pfam" id="PF05699">
    <property type="entry name" value="Dimer_Tnp_hAT"/>
    <property type="match status" value="1"/>
</dbReference>
<feature type="transmembrane region" description="Helical" evidence="2">
    <location>
        <begin position="400"/>
        <end position="423"/>
    </location>
</feature>
<comment type="caution">
    <text evidence="5">The sequence shown here is derived from an EMBL/GenBank/DDBJ whole genome shotgun (WGS) entry which is preliminary data.</text>
</comment>
<dbReference type="Proteomes" id="UP001231189">
    <property type="component" value="Unassembled WGS sequence"/>
</dbReference>
<feature type="signal peptide" evidence="3">
    <location>
        <begin position="1"/>
        <end position="25"/>
    </location>
</feature>
<dbReference type="FunFam" id="3.90.550.10:FF:000067">
    <property type="entry name" value="Hexosyltransferase"/>
    <property type="match status" value="1"/>
</dbReference>
<keyword evidence="3" id="KW-0732">Signal</keyword>
<protein>
    <recommendedName>
        <fullName evidence="4">HAT C-terminal dimerisation domain-containing protein</fullName>
    </recommendedName>
</protein>
<dbReference type="SUPFAM" id="SSF53448">
    <property type="entry name" value="Nucleotide-diphospho-sugar transferases"/>
    <property type="match status" value="1"/>
</dbReference>
<keyword evidence="2" id="KW-1133">Transmembrane helix</keyword>
<evidence type="ECO:0000313" key="5">
    <source>
        <dbReference type="EMBL" id="KAK1687059.1"/>
    </source>
</evidence>
<dbReference type="GO" id="GO:0046983">
    <property type="term" value="F:protein dimerization activity"/>
    <property type="evidence" value="ECO:0007669"/>
    <property type="project" value="InterPro"/>
</dbReference>
<dbReference type="Gene3D" id="3.90.550.10">
    <property type="entry name" value="Spore Coat Polysaccharide Biosynthesis Protein SpsA, Chain A"/>
    <property type="match status" value="1"/>
</dbReference>
<accession>A0AAD8TSN8</accession>
<evidence type="ECO:0000256" key="2">
    <source>
        <dbReference type="SAM" id="Phobius"/>
    </source>
</evidence>
<dbReference type="AlphaFoldDB" id="A0AAD8TSN8"/>
<feature type="chain" id="PRO_5042106076" description="HAT C-terminal dimerisation domain-containing protein" evidence="3">
    <location>
        <begin position="26"/>
        <end position="1120"/>
    </location>
</feature>
<keyword evidence="2" id="KW-0812">Transmembrane</keyword>
<feature type="transmembrane region" description="Helical" evidence="2">
    <location>
        <begin position="497"/>
        <end position="521"/>
    </location>
</feature>
<keyword evidence="6" id="KW-1185">Reference proteome</keyword>
<feature type="transmembrane region" description="Helical" evidence="2">
    <location>
        <begin position="288"/>
        <end position="306"/>
    </location>
</feature>
<dbReference type="InterPro" id="IPR008906">
    <property type="entry name" value="HATC_C_dom"/>
</dbReference>
<gene>
    <name evidence="5" type="ORF">QYE76_047907</name>
</gene>
<dbReference type="CDD" id="cd02537">
    <property type="entry name" value="GT8_Glycogenin"/>
    <property type="match status" value="1"/>
</dbReference>
<evidence type="ECO:0000259" key="4">
    <source>
        <dbReference type="Pfam" id="PF05699"/>
    </source>
</evidence>
<feature type="transmembrane region" description="Helical" evidence="2">
    <location>
        <begin position="370"/>
        <end position="394"/>
    </location>
</feature>
<evidence type="ECO:0000313" key="6">
    <source>
        <dbReference type="Proteomes" id="UP001231189"/>
    </source>
</evidence>
<feature type="domain" description="HAT C-terminal dimerisation" evidence="4">
    <location>
        <begin position="1025"/>
        <end position="1092"/>
    </location>
</feature>
<keyword evidence="1" id="KW-0328">Glycosyltransferase</keyword>
<dbReference type="InterPro" id="IPR029044">
    <property type="entry name" value="Nucleotide-diphossugar_trans"/>
</dbReference>
<reference evidence="5" key="1">
    <citation type="submission" date="2023-07" db="EMBL/GenBank/DDBJ databases">
        <title>A chromosome-level genome assembly of Lolium multiflorum.</title>
        <authorList>
            <person name="Chen Y."/>
            <person name="Copetti D."/>
            <person name="Kolliker R."/>
            <person name="Studer B."/>
        </authorList>
    </citation>
    <scope>NUCLEOTIDE SEQUENCE</scope>
    <source>
        <strain evidence="5">02402/16</strain>
        <tissue evidence="5">Leaf</tissue>
    </source>
</reference>
<dbReference type="PANTHER" id="PTHR45749">
    <property type="match status" value="1"/>
</dbReference>
<evidence type="ECO:0000256" key="1">
    <source>
        <dbReference type="ARBA" id="ARBA00022676"/>
    </source>
</evidence>
<dbReference type="InterPro" id="IPR002495">
    <property type="entry name" value="Glyco_trans_8"/>
</dbReference>
<name>A0AAD8TSN8_LOLMU</name>
<sequence>MGSPPSGRLLLAALVAAALLYGALAATEEAYVTLLYGDEFVLGVRVLGKSIRDTGTSRDMVVLVSDGVSEYSRDLLQADGWIVKHITLLANPNQVRPTRFWGVYTKLKIFNMTDYKKVVYLDADTIVVKSIEDVFKCGKFCGNLKHSERMNSGVMVVEPSETLFKDMMDKVDRLPSYTGGDQGFLNSYYADFANSRVYEPDSPLTPEPETQRLSTLYNADVGLYMLANKWMVDAKELRVIHYTLGPLKPWDWWTAWLVKPVEIWQDIRQKLEESLPGTGGGRNPHDQLVVKFLFIIPFCLLLFGYYQSCFQNNKEFLSVQSLCAFARRGRHKYKSEEALPSYSAVGVSSSTFSNSNQRFANGPYLKLPSYFGVIAVLVCFMSAGVSLAFAFTIIPRQIMPWTGLLLMVEWTFVAFFLLFGSYLRFVYRWGSISANHVGYSNSDSSENRAGTGHQRNMSDCDVEVTFYWAGMAVIAIATVFSPTILGITALFTKLGLMVVGGVVLASFMTYASEHLAISAFYKGKKIMGKDSGAAKRNKKRRLEAMALSQRGALDRFIVRESQVNSENQASDDNIDDDTVEVDAPFADANIVDDAVISDQSVHPNIDDDPNIGNEVNDTNVADDINNSYHPDIFDPRTWDGLDKKMIDILVQKGPKRDYSIEHGPKDNMSRRFDKNQTIDKVAQRELEKEKEHWRKVLLRILLIVKFLAEHNLAFRGSNSKMYQDNNGNFLGLVEMLAEFDPVIKEHIDRITNDKIRDHYLGPSIQNELIILLADAIRSVIIGKIKEAKYFSVILDCTPDASHQEQMSLIISQAQSLAEHELGDFEFVSSLVIWFEILSNINMVSKELQSKDMLIDVAIESVQGLITFFSKYRETGFSKALQAAKQIAMEMDIPPEFRTKRKIKRKRQFDESADDTSADIQSAEELFRVNYFIPIVDQAIASLKRRFEQYQGYEKTFGFLFTSDRLKSMDNDSLMAACINLENALKIPEHIDADGNKIPEHKDIDGIELAMELVYFQDLLAKSMGPIDILSYLTKRPYLPVANIAYRILLTIPVTVASAERSFSKLKLLKSYLRTTMTQERLNGLATIALENDILEMINYEDVIEDFISRNTRRMMLFGRT</sequence>
<evidence type="ECO:0000256" key="3">
    <source>
        <dbReference type="SAM" id="SignalP"/>
    </source>
</evidence>
<organism evidence="5 6">
    <name type="scientific">Lolium multiflorum</name>
    <name type="common">Italian ryegrass</name>
    <name type="synonym">Lolium perenne subsp. multiflorum</name>
    <dbReference type="NCBI Taxonomy" id="4521"/>
    <lineage>
        <taxon>Eukaryota</taxon>
        <taxon>Viridiplantae</taxon>
        <taxon>Streptophyta</taxon>
        <taxon>Embryophyta</taxon>
        <taxon>Tracheophyta</taxon>
        <taxon>Spermatophyta</taxon>
        <taxon>Magnoliopsida</taxon>
        <taxon>Liliopsida</taxon>
        <taxon>Poales</taxon>
        <taxon>Poaceae</taxon>
        <taxon>BOP clade</taxon>
        <taxon>Pooideae</taxon>
        <taxon>Poodae</taxon>
        <taxon>Poeae</taxon>
        <taxon>Poeae Chloroplast Group 2 (Poeae type)</taxon>
        <taxon>Loliodinae</taxon>
        <taxon>Loliinae</taxon>
        <taxon>Lolium</taxon>
    </lineage>
</organism>
<dbReference type="PANTHER" id="PTHR45749:SF35">
    <property type="entry name" value="AC-LIKE TRANSPOSASE-RELATED"/>
    <property type="match status" value="1"/>
</dbReference>
<feature type="transmembrane region" description="Helical" evidence="2">
    <location>
        <begin position="465"/>
        <end position="491"/>
    </location>
</feature>
<dbReference type="Pfam" id="PF01501">
    <property type="entry name" value="Glyco_transf_8"/>
    <property type="match status" value="1"/>
</dbReference>